<evidence type="ECO:0000313" key="1">
    <source>
        <dbReference type="EMBL" id="MDQ7904936.1"/>
    </source>
</evidence>
<comment type="caution">
    <text evidence="1">The sequence shown here is derived from an EMBL/GenBank/DDBJ whole genome shotgun (WGS) entry which is preliminary data.</text>
</comment>
<organism evidence="1 2">
    <name type="scientific">Phytohabitans maris</name>
    <dbReference type="NCBI Taxonomy" id="3071409"/>
    <lineage>
        <taxon>Bacteria</taxon>
        <taxon>Bacillati</taxon>
        <taxon>Actinomycetota</taxon>
        <taxon>Actinomycetes</taxon>
        <taxon>Micromonosporales</taxon>
        <taxon>Micromonosporaceae</taxon>
    </lineage>
</organism>
<evidence type="ECO:0008006" key="3">
    <source>
        <dbReference type="Google" id="ProtNLM"/>
    </source>
</evidence>
<sequence>MIFSRRRAESSPVPDDAAIQAFWQWWPGARDRVQAAVASGEWGELSGQVNSLVEAIHPDLHWEFSRGVRAAHAVVVSPAGAAPLRAVAARWLAAAVPADETWEYHCSRQPDPRAFEARLRIGGAELELEKLRYGFAVEAGRQLIDVTVYHPMFPGLPEDVRGQVCFLSLDWLLGEEGVERWIGAVEFGEAPPDDAHPPAELLAAVERQAVEYKEPTWVMLSAQDEKGWPIIATAQQPLLPVRFPRFDTHVAVTLPFREANEGGLPLDGSLTALREFEDELTAALAGDGDLLAHETTRSSRVLHFYVDGSTGAAALVQERLAGWREGRAEAKSSYDPTLDEVAHLNAA</sequence>
<dbReference type="RefSeq" id="WP_308712203.1">
    <property type="nucleotide sequence ID" value="NZ_JAVHUY010000008.1"/>
</dbReference>
<name>A0ABU0ZCZ9_9ACTN</name>
<reference evidence="1 2" key="1">
    <citation type="submission" date="2023-08" db="EMBL/GenBank/DDBJ databases">
        <title>Phytohabitans sansha sp. nov., isolated from marine sediment.</title>
        <authorList>
            <person name="Zhao Y."/>
            <person name="Yi K."/>
        </authorList>
    </citation>
    <scope>NUCLEOTIDE SEQUENCE [LARGE SCALE GENOMIC DNA]</scope>
    <source>
        <strain evidence="1 2">ZYX-F-186</strain>
    </source>
</reference>
<proteinExistence type="predicted"/>
<evidence type="ECO:0000313" key="2">
    <source>
        <dbReference type="Proteomes" id="UP001230908"/>
    </source>
</evidence>
<keyword evidence="2" id="KW-1185">Reference proteome</keyword>
<gene>
    <name evidence="1" type="ORF">RB614_10425</name>
</gene>
<dbReference type="EMBL" id="JAVHUY010000008">
    <property type="protein sequence ID" value="MDQ7904936.1"/>
    <property type="molecule type" value="Genomic_DNA"/>
</dbReference>
<protein>
    <recommendedName>
        <fullName evidence="3">DUF695 domain-containing protein</fullName>
    </recommendedName>
</protein>
<accession>A0ABU0ZCZ9</accession>
<dbReference type="Proteomes" id="UP001230908">
    <property type="component" value="Unassembled WGS sequence"/>
</dbReference>